<name>A0A9W8ARH8_9FUNG</name>
<evidence type="ECO:0000256" key="6">
    <source>
        <dbReference type="SAM" id="Phobius"/>
    </source>
</evidence>
<feature type="compositionally biased region" description="Polar residues" evidence="5">
    <location>
        <begin position="791"/>
        <end position="800"/>
    </location>
</feature>
<feature type="compositionally biased region" description="Polar residues" evidence="5">
    <location>
        <begin position="1073"/>
        <end position="1085"/>
    </location>
</feature>
<feature type="compositionally biased region" description="Polar residues" evidence="5">
    <location>
        <begin position="560"/>
        <end position="570"/>
    </location>
</feature>
<evidence type="ECO:0000313" key="7">
    <source>
        <dbReference type="EMBL" id="KAJ1959384.1"/>
    </source>
</evidence>
<dbReference type="GO" id="GO:0015095">
    <property type="term" value="F:magnesium ion transmembrane transporter activity"/>
    <property type="evidence" value="ECO:0007669"/>
    <property type="project" value="InterPro"/>
</dbReference>
<feature type="compositionally biased region" description="Polar residues" evidence="5">
    <location>
        <begin position="1017"/>
        <end position="1048"/>
    </location>
</feature>
<feature type="region of interest" description="Disordered" evidence="5">
    <location>
        <begin position="625"/>
        <end position="654"/>
    </location>
</feature>
<feature type="compositionally biased region" description="Polar residues" evidence="5">
    <location>
        <begin position="465"/>
        <end position="484"/>
    </location>
</feature>
<proteinExistence type="predicted"/>
<dbReference type="Pfam" id="PF05653">
    <property type="entry name" value="Mg_trans_NIPA"/>
    <property type="match status" value="1"/>
</dbReference>
<comment type="subcellular location">
    <subcellularLocation>
        <location evidence="1">Membrane</location>
        <topology evidence="1">Multi-pass membrane protein</topology>
    </subcellularLocation>
</comment>
<dbReference type="OrthoDB" id="6428174at2759"/>
<feature type="compositionally biased region" description="Basic and acidic residues" evidence="5">
    <location>
        <begin position="638"/>
        <end position="651"/>
    </location>
</feature>
<feature type="region of interest" description="Disordered" evidence="5">
    <location>
        <begin position="1010"/>
        <end position="1055"/>
    </location>
</feature>
<evidence type="ECO:0000313" key="8">
    <source>
        <dbReference type="Proteomes" id="UP001150925"/>
    </source>
</evidence>
<feature type="compositionally biased region" description="Polar residues" evidence="5">
    <location>
        <begin position="628"/>
        <end position="637"/>
    </location>
</feature>
<dbReference type="PANTHER" id="PTHR12570:SF92">
    <property type="entry name" value="SPICHTHYIN, ISOFORM B"/>
    <property type="match status" value="1"/>
</dbReference>
<reference evidence="7" key="1">
    <citation type="submission" date="2022-07" db="EMBL/GenBank/DDBJ databases">
        <title>Phylogenomic reconstructions and comparative analyses of Kickxellomycotina fungi.</title>
        <authorList>
            <person name="Reynolds N.K."/>
            <person name="Stajich J.E."/>
            <person name="Barry K."/>
            <person name="Grigoriev I.V."/>
            <person name="Crous P."/>
            <person name="Smith M.E."/>
        </authorList>
    </citation>
    <scope>NUCLEOTIDE SEQUENCE</scope>
    <source>
        <strain evidence="7">RSA 1196</strain>
    </source>
</reference>
<feature type="transmembrane region" description="Helical" evidence="6">
    <location>
        <begin position="20"/>
        <end position="41"/>
    </location>
</feature>
<evidence type="ECO:0000256" key="2">
    <source>
        <dbReference type="ARBA" id="ARBA00022692"/>
    </source>
</evidence>
<dbReference type="AlphaFoldDB" id="A0A9W8ARH8"/>
<feature type="transmembrane region" description="Helical" evidence="6">
    <location>
        <begin position="285"/>
        <end position="307"/>
    </location>
</feature>
<keyword evidence="3 6" id="KW-1133">Transmembrane helix</keyword>
<dbReference type="GO" id="GO:0016020">
    <property type="term" value="C:membrane"/>
    <property type="evidence" value="ECO:0007669"/>
    <property type="project" value="UniProtKB-SubCell"/>
</dbReference>
<feature type="transmembrane region" description="Helical" evidence="6">
    <location>
        <begin position="120"/>
        <end position="140"/>
    </location>
</feature>
<dbReference type="Proteomes" id="UP001150925">
    <property type="component" value="Unassembled WGS sequence"/>
</dbReference>
<feature type="compositionally biased region" description="Polar residues" evidence="5">
    <location>
        <begin position="418"/>
        <end position="437"/>
    </location>
</feature>
<keyword evidence="4 6" id="KW-0472">Membrane</keyword>
<feature type="region of interest" description="Disordered" evidence="5">
    <location>
        <begin position="716"/>
        <end position="758"/>
    </location>
</feature>
<keyword evidence="8" id="KW-1185">Reference proteome</keyword>
<feature type="region of interest" description="Disordered" evidence="5">
    <location>
        <begin position="1072"/>
        <end position="1104"/>
    </location>
</feature>
<dbReference type="EMBL" id="JANBPY010001601">
    <property type="protein sequence ID" value="KAJ1959384.1"/>
    <property type="molecule type" value="Genomic_DNA"/>
</dbReference>
<feature type="transmembrane region" description="Helical" evidence="6">
    <location>
        <begin position="226"/>
        <end position="246"/>
    </location>
</feature>
<feature type="transmembrane region" description="Helical" evidence="6">
    <location>
        <begin position="92"/>
        <end position="113"/>
    </location>
</feature>
<accession>A0A9W8ARH8</accession>
<dbReference type="InterPro" id="IPR037185">
    <property type="entry name" value="EmrE-like"/>
</dbReference>
<organism evidence="7 8">
    <name type="scientific">Dispira parvispora</name>
    <dbReference type="NCBI Taxonomy" id="1520584"/>
    <lineage>
        <taxon>Eukaryota</taxon>
        <taxon>Fungi</taxon>
        <taxon>Fungi incertae sedis</taxon>
        <taxon>Zoopagomycota</taxon>
        <taxon>Kickxellomycotina</taxon>
        <taxon>Dimargaritomycetes</taxon>
        <taxon>Dimargaritales</taxon>
        <taxon>Dimargaritaceae</taxon>
        <taxon>Dispira</taxon>
    </lineage>
</organism>
<protein>
    <submittedName>
        <fullName evidence="7">Uncharacterized protein</fullName>
    </submittedName>
</protein>
<keyword evidence="2 6" id="KW-0812">Transmembrane</keyword>
<feature type="region of interest" description="Disordered" evidence="5">
    <location>
        <begin position="415"/>
        <end position="570"/>
    </location>
</feature>
<feature type="compositionally biased region" description="Polar residues" evidence="5">
    <location>
        <begin position="1157"/>
        <end position="1167"/>
    </location>
</feature>
<gene>
    <name evidence="7" type="ORF">IWQ62_004632</name>
</gene>
<evidence type="ECO:0000256" key="3">
    <source>
        <dbReference type="ARBA" id="ARBA00022989"/>
    </source>
</evidence>
<feature type="transmembrane region" description="Helical" evidence="6">
    <location>
        <begin position="152"/>
        <end position="177"/>
    </location>
</feature>
<sequence>MEAALRSSVSDDANAPSPALKTAGIVLAVASGIFIGVAFVFKKKGILRTNETLDTNPGEGHQYLKSKLWWIGMTLLILGEVANFVAYALAPAILVTPLGAISVVVTAILSAIMLKERLNFYGKIGCALCLLGSVVIVLYAPQQNAVNEVDKFMHLVIAPGYIVWMVIVLLVCLLVVFKLGAMYGRRWIMVYLAVCGLVGSVSVAFMQGVGAAVVRTINGDSQLRHPFLYALLVLSIFTLLVQLHYLNKALNIYCAAEVTPVYYVLFTTATIVSSAILFQGFDAPVLSIVTVVLGFIVICFGVILIQFSKINDSVLREELDAVLERQGLLDNADHMYGDGTCREKEAHWMDYSQELRRSASDGRMGRPFTLRGRRTKSMYAEGMPHHTSNGAFAPNSRFRRYWPRSHLHSAVPVRGASLTRSASDPCISSRSTLNSPRHSWGGGLENPRHSALRPFNRRTARNSDLLASSRPSSQRPYSGSTLEQDGNIATHPVKRVSIRFQPQNRVNSNQEHDPRNAPAQRSSTFGTHRELAASGKAHRRQSRLGRLAINRQSRDLSDALSGSSPSTVRKSSLLWSPFSDDASAKSPGLSRSTTSVYYRSSLTHRILQDAIVPHRVSRRFSARMYPPTASTGVPSQNDESKENGFGDENQRRFSTPSMEIKRASTVLGVVSHRPGERVESGELYPLANTLDDWHEDEGVSLPTATPGLLASLSVRASRHSSFRSDRSSSRRTSLLSSPSRANSEAKQSPTTHQRTSLLRRLTTLRFSRASNAGMDRPAEFAGVMTMDERPATSTNTTQNLPVAARPPRKSSVSSESDGNVAETRSMLARHLASGQQPLPKGVESEKVENPSPVLSSQLPQLPTIPTTPIQNYEEIRAYSIPDMNAHYLHTSPENQTTQVERARLPGLSEVPAHVAVPVETSQLTYANPYNHEPYPTIPGRMDSLRLTSQHHSALPSEWGPQTETQIHVAPQSNPQSTWRDDVEAEELADYQQRVQQQKTKLASIHQRLQAEIERESASQGSNLHPSNMPQSDEQRGNLSAPFSTTPQATGRPLAPKYTPPQVTHWLRSYPHPTEQTDVSVDTVDSSAPAKPDEPATLLSPTHPVPPPKPTCFIAQSVASTPPDTSSRATYYQTTSHHPVQIQALQAAFNVSISDTMNETETDSNQGHILSPLAPAPRDLPGSRRPN</sequence>
<evidence type="ECO:0000256" key="1">
    <source>
        <dbReference type="ARBA" id="ARBA00004141"/>
    </source>
</evidence>
<dbReference type="PANTHER" id="PTHR12570">
    <property type="match status" value="1"/>
</dbReference>
<evidence type="ECO:0000256" key="4">
    <source>
        <dbReference type="ARBA" id="ARBA00023136"/>
    </source>
</evidence>
<feature type="transmembrane region" description="Helical" evidence="6">
    <location>
        <begin position="189"/>
        <end position="214"/>
    </location>
</feature>
<evidence type="ECO:0000256" key="5">
    <source>
        <dbReference type="SAM" id="MobiDB-lite"/>
    </source>
</evidence>
<dbReference type="SUPFAM" id="SSF103481">
    <property type="entry name" value="Multidrug resistance efflux transporter EmrE"/>
    <property type="match status" value="1"/>
</dbReference>
<comment type="caution">
    <text evidence="7">The sequence shown here is derived from an EMBL/GenBank/DDBJ whole genome shotgun (WGS) entry which is preliminary data.</text>
</comment>
<feature type="compositionally biased region" description="Polar residues" evidence="5">
    <location>
        <begin position="500"/>
        <end position="509"/>
    </location>
</feature>
<dbReference type="InterPro" id="IPR008521">
    <property type="entry name" value="Mg_trans_NIPA"/>
</dbReference>
<feature type="transmembrane region" description="Helical" evidence="6">
    <location>
        <begin position="68"/>
        <end position="86"/>
    </location>
</feature>
<feature type="region of interest" description="Disordered" evidence="5">
    <location>
        <begin position="1157"/>
        <end position="1186"/>
    </location>
</feature>
<feature type="compositionally biased region" description="Low complexity" evidence="5">
    <location>
        <begin position="730"/>
        <end position="740"/>
    </location>
</feature>
<feature type="region of interest" description="Disordered" evidence="5">
    <location>
        <begin position="790"/>
        <end position="865"/>
    </location>
</feature>